<evidence type="ECO:0000313" key="2">
    <source>
        <dbReference type="EMBL" id="KAF0746670.1"/>
    </source>
</evidence>
<protein>
    <submittedName>
        <fullName evidence="2">Uncharacterized protein</fullName>
    </submittedName>
</protein>
<name>A0A6G0Y0J0_APHCR</name>
<proteinExistence type="predicted"/>
<dbReference type="AlphaFoldDB" id="A0A6G0Y0J0"/>
<dbReference type="Proteomes" id="UP000478052">
    <property type="component" value="Unassembled WGS sequence"/>
</dbReference>
<evidence type="ECO:0000256" key="1">
    <source>
        <dbReference type="SAM" id="Phobius"/>
    </source>
</evidence>
<sequence length="202" mass="23840">MLVNTSIRHTYQLYNGVNWFMKKIILNYHLQLHIIKSYNKITLNKLYRSFFCFSNSLNQLAFKVGSKNWTSSNDLSLILNEVMNVLILQLCVFFLCVCVCVLITIRNNAPISNYEGGFRCNSEYPWCIIEVKIQKNQEKQKKNDGKTGISIKSTFLYGFNSKTNHCKYLKFSKNCYQCTLFVDLPYEFSNFYEICRKRENLQ</sequence>
<keyword evidence="1" id="KW-0812">Transmembrane</keyword>
<accession>A0A6G0Y0J0</accession>
<gene>
    <name evidence="2" type="ORF">FWK35_00016093</name>
</gene>
<organism evidence="2 3">
    <name type="scientific">Aphis craccivora</name>
    <name type="common">Cowpea aphid</name>
    <dbReference type="NCBI Taxonomy" id="307492"/>
    <lineage>
        <taxon>Eukaryota</taxon>
        <taxon>Metazoa</taxon>
        <taxon>Ecdysozoa</taxon>
        <taxon>Arthropoda</taxon>
        <taxon>Hexapoda</taxon>
        <taxon>Insecta</taxon>
        <taxon>Pterygota</taxon>
        <taxon>Neoptera</taxon>
        <taxon>Paraneoptera</taxon>
        <taxon>Hemiptera</taxon>
        <taxon>Sternorrhyncha</taxon>
        <taxon>Aphidomorpha</taxon>
        <taxon>Aphidoidea</taxon>
        <taxon>Aphididae</taxon>
        <taxon>Aphidini</taxon>
        <taxon>Aphis</taxon>
        <taxon>Aphis</taxon>
    </lineage>
</organism>
<evidence type="ECO:0000313" key="3">
    <source>
        <dbReference type="Proteomes" id="UP000478052"/>
    </source>
</evidence>
<keyword evidence="1" id="KW-1133">Transmembrane helix</keyword>
<comment type="caution">
    <text evidence="2">The sequence shown here is derived from an EMBL/GenBank/DDBJ whole genome shotgun (WGS) entry which is preliminary data.</text>
</comment>
<keyword evidence="3" id="KW-1185">Reference proteome</keyword>
<feature type="non-terminal residue" evidence="2">
    <location>
        <position position="202"/>
    </location>
</feature>
<dbReference type="EMBL" id="VUJU01007119">
    <property type="protein sequence ID" value="KAF0746670.1"/>
    <property type="molecule type" value="Genomic_DNA"/>
</dbReference>
<keyword evidence="1" id="KW-0472">Membrane</keyword>
<feature type="transmembrane region" description="Helical" evidence="1">
    <location>
        <begin position="82"/>
        <end position="105"/>
    </location>
</feature>
<reference evidence="2 3" key="1">
    <citation type="submission" date="2019-08" db="EMBL/GenBank/DDBJ databases">
        <title>Whole genome of Aphis craccivora.</title>
        <authorList>
            <person name="Voronova N.V."/>
            <person name="Shulinski R.S."/>
            <person name="Bandarenka Y.V."/>
            <person name="Zhorov D.G."/>
            <person name="Warner D."/>
        </authorList>
    </citation>
    <scope>NUCLEOTIDE SEQUENCE [LARGE SCALE GENOMIC DNA]</scope>
    <source>
        <strain evidence="2">180601</strain>
        <tissue evidence="2">Whole Body</tissue>
    </source>
</reference>